<dbReference type="Proteomes" id="UP001208567">
    <property type="component" value="Unassembled WGS sequence"/>
</dbReference>
<evidence type="ECO:0000313" key="6">
    <source>
        <dbReference type="EMBL" id="GLC32121.1"/>
    </source>
</evidence>
<comment type="caution">
    <text evidence="6">The sequence shown here is derived from an EMBL/GenBank/DDBJ whole genome shotgun (WGS) entry which is preliminary data.</text>
</comment>
<dbReference type="EMBL" id="BRXR01000001">
    <property type="protein sequence ID" value="GLC32121.1"/>
    <property type="molecule type" value="Genomic_DNA"/>
</dbReference>
<dbReference type="RefSeq" id="WP_264851430.1">
    <property type="nucleotide sequence ID" value="NZ_BRXR01000001.1"/>
</dbReference>
<keyword evidence="2 5" id="KW-0812">Transmembrane</keyword>
<evidence type="ECO:0008006" key="8">
    <source>
        <dbReference type="Google" id="ProtNLM"/>
    </source>
</evidence>
<dbReference type="InterPro" id="IPR003339">
    <property type="entry name" value="ABC/ECF_trnsptr_transmembrane"/>
</dbReference>
<evidence type="ECO:0000256" key="5">
    <source>
        <dbReference type="SAM" id="Phobius"/>
    </source>
</evidence>
<feature type="transmembrane region" description="Helical" evidence="5">
    <location>
        <begin position="223"/>
        <end position="243"/>
    </location>
</feature>
<feature type="transmembrane region" description="Helical" evidence="5">
    <location>
        <begin position="94"/>
        <end position="118"/>
    </location>
</feature>
<dbReference type="CDD" id="cd16914">
    <property type="entry name" value="EcfT"/>
    <property type="match status" value="1"/>
</dbReference>
<reference evidence="6 7" key="1">
    <citation type="journal article" date="2024" name="Int. J. Syst. Evol. Microbiol.">
        <title>Clostridium omnivorum sp. nov., isolated from anoxic soil under the treatment of reductive soil disinfestation.</title>
        <authorList>
            <person name="Ueki A."/>
            <person name="Tonouchi A."/>
            <person name="Kaku N."/>
            <person name="Honma S."/>
            <person name="Ueki K."/>
        </authorList>
    </citation>
    <scope>NUCLEOTIDE SEQUENCE [LARGE SCALE GENOMIC DNA]</scope>
    <source>
        <strain evidence="6 7">E14</strain>
    </source>
</reference>
<gene>
    <name evidence="6" type="ORF">bsdE14_35310</name>
</gene>
<accession>A0ABQ5NAK0</accession>
<name>A0ABQ5NAK0_9CLOT</name>
<sequence length="288" mass="32896">MKKENTLHILTVAVICFSLLILTFLTNNPVILGAVLITCFIIFYSWKSIDKFKLGIIYFIPFFIVTVSINFIFVDEGKSKLFSIGNKSFTLEALIYGSILAFKLLLIIYIFMIISILLNSDRAVSYFSSKVPKSTLILMISFKLFAIMRQRINSIKEIYSLRGVNYEGKSLKDKVKSYVPILSILLESSLDGSFDIGEAAYIRGFLSSKRSVYERQKFFHNDYFLIGNSLLLVALYLIFDILGKVKYDVYTNMSMYNALSISAVFIAALTVLISIQLLIKSRSKRWHI</sequence>
<keyword evidence="7" id="KW-1185">Reference proteome</keyword>
<feature type="transmembrane region" description="Helical" evidence="5">
    <location>
        <begin position="255"/>
        <end position="279"/>
    </location>
</feature>
<evidence type="ECO:0000256" key="3">
    <source>
        <dbReference type="ARBA" id="ARBA00022989"/>
    </source>
</evidence>
<organism evidence="6 7">
    <name type="scientific">Clostridium omnivorum</name>
    <dbReference type="NCBI Taxonomy" id="1604902"/>
    <lineage>
        <taxon>Bacteria</taxon>
        <taxon>Bacillati</taxon>
        <taxon>Bacillota</taxon>
        <taxon>Clostridia</taxon>
        <taxon>Eubacteriales</taxon>
        <taxon>Clostridiaceae</taxon>
        <taxon>Clostridium</taxon>
    </lineage>
</organism>
<feature type="transmembrane region" description="Helical" evidence="5">
    <location>
        <begin position="31"/>
        <end position="49"/>
    </location>
</feature>
<feature type="transmembrane region" description="Helical" evidence="5">
    <location>
        <begin position="56"/>
        <end position="74"/>
    </location>
</feature>
<keyword evidence="3 5" id="KW-1133">Transmembrane helix</keyword>
<protein>
    <recommendedName>
        <fullName evidence="8">Energy-coupling factor transporter transmembrane protein EcfT</fullName>
    </recommendedName>
</protein>
<evidence type="ECO:0000313" key="7">
    <source>
        <dbReference type="Proteomes" id="UP001208567"/>
    </source>
</evidence>
<evidence type="ECO:0000256" key="1">
    <source>
        <dbReference type="ARBA" id="ARBA00004141"/>
    </source>
</evidence>
<keyword evidence="4 5" id="KW-0472">Membrane</keyword>
<comment type="subcellular location">
    <subcellularLocation>
        <location evidence="1">Membrane</location>
        <topology evidence="1">Multi-pass membrane protein</topology>
    </subcellularLocation>
</comment>
<proteinExistence type="predicted"/>
<evidence type="ECO:0000256" key="4">
    <source>
        <dbReference type="ARBA" id="ARBA00023136"/>
    </source>
</evidence>
<feature type="transmembrane region" description="Helical" evidence="5">
    <location>
        <begin position="7"/>
        <end position="25"/>
    </location>
</feature>
<dbReference type="Pfam" id="PF02361">
    <property type="entry name" value="CbiQ"/>
    <property type="match status" value="1"/>
</dbReference>
<evidence type="ECO:0000256" key="2">
    <source>
        <dbReference type="ARBA" id="ARBA00022692"/>
    </source>
</evidence>